<dbReference type="OrthoDB" id="6436329at2759"/>
<sequence>METLQPYPSYGLSKCSLTVTLARYDRSVCLSVCLSIYLSIYLSVTFNLCCSISGASREVGLHRSVVQPRVDDRVEPARASGPFRRASFVVGTQTVHRRPSRRTNRVGRGLSLNRSQCGGCSTKYDTPSLKSSGLRAIPRLTLHGGFEIRRRRQNPACRGCQIGWPVRGRRRVRGDNSRSSGRARRRRAPPTRTTTTATAPSDDDARYGRLQRNEKRRLSGFQPLSRGGSVAPPLVRASTRTVAPIPRFLCTGRIAVATADVTHVPIGRADIEGSKATSLRTLGRHKPVIPVVTFLTPLASNSEALRSKGSIGHAFTMCRPSQTPRPERSPAKGRARAPIGEPAPLALARGLPSDPSPFHRVSEETTEVAVFQVRRHRTTPVTAKAGKPGRTKRRPTEEAEAPPDGEENGSGRRRVNDDDDDERRTPHRRPPQTPSPRPHPLPPNETDLHGNRRPPPGPDRRAPDADKGVYATPPVSPHRVGLESSSTGSSFPADRSKPVPLAVLGLTRLLRAVTKQPRRSSGASQPLRRSAPVRPKHTSSITENHSGNYPKVSPPKQTQCMAILVALLGNRTAPIVRQGNDLDGNIATVTIADRIEEVPLIVFPDLLGVASVQTTSGGVGTHLHVQEYQPLPGTDHDVRLTQALSVSKRGSIMTSSFRFSWFGPRIAQYYCVFPSEAIDETAGLGYVGQAHGSIAATFTYGIDYLPPRENRAGVPIQPKRTLMASWNSTPAKVAGA</sequence>
<reference evidence="2" key="1">
    <citation type="submission" date="2021-01" db="EMBL/GenBank/DDBJ databases">
        <authorList>
            <person name="Li R."/>
            <person name="Bekaert M."/>
        </authorList>
    </citation>
    <scope>NUCLEOTIDE SEQUENCE</scope>
    <source>
        <strain evidence="2">Farmed</strain>
    </source>
</reference>
<evidence type="ECO:0000313" key="2">
    <source>
        <dbReference type="EMBL" id="CAE1248036.1"/>
    </source>
</evidence>
<feature type="compositionally biased region" description="Basic and acidic residues" evidence="1">
    <location>
        <begin position="458"/>
        <end position="467"/>
    </location>
</feature>
<comment type="caution">
    <text evidence="2">The sequence shown here is derived from an EMBL/GenBank/DDBJ whole genome shotgun (WGS) entry which is preliminary data.</text>
</comment>
<accession>A0A812C063</accession>
<dbReference type="AlphaFoldDB" id="A0A812C063"/>
<evidence type="ECO:0000256" key="1">
    <source>
        <dbReference type="SAM" id="MobiDB-lite"/>
    </source>
</evidence>
<feature type="compositionally biased region" description="Acidic residues" evidence="1">
    <location>
        <begin position="398"/>
        <end position="407"/>
    </location>
</feature>
<dbReference type="Proteomes" id="UP000597762">
    <property type="component" value="Unassembled WGS sequence"/>
</dbReference>
<gene>
    <name evidence="2" type="ORF">SPHA_25962</name>
</gene>
<protein>
    <submittedName>
        <fullName evidence="2">Uncharacterized protein</fullName>
    </submittedName>
</protein>
<dbReference type="EMBL" id="CAHIKZ030000989">
    <property type="protein sequence ID" value="CAE1248036.1"/>
    <property type="molecule type" value="Genomic_DNA"/>
</dbReference>
<feature type="region of interest" description="Disordered" evidence="1">
    <location>
        <begin position="213"/>
        <end position="232"/>
    </location>
</feature>
<organism evidence="2 3">
    <name type="scientific">Acanthosepion pharaonis</name>
    <name type="common">Pharaoh cuttlefish</name>
    <name type="synonym">Sepia pharaonis</name>
    <dbReference type="NCBI Taxonomy" id="158019"/>
    <lineage>
        <taxon>Eukaryota</taxon>
        <taxon>Metazoa</taxon>
        <taxon>Spiralia</taxon>
        <taxon>Lophotrochozoa</taxon>
        <taxon>Mollusca</taxon>
        <taxon>Cephalopoda</taxon>
        <taxon>Coleoidea</taxon>
        <taxon>Decapodiformes</taxon>
        <taxon>Sepiida</taxon>
        <taxon>Sepiina</taxon>
        <taxon>Sepiidae</taxon>
        <taxon>Acanthosepion</taxon>
    </lineage>
</organism>
<keyword evidence="3" id="KW-1185">Reference proteome</keyword>
<feature type="compositionally biased region" description="Pro residues" evidence="1">
    <location>
        <begin position="431"/>
        <end position="443"/>
    </location>
</feature>
<feature type="compositionally biased region" description="Low complexity" evidence="1">
    <location>
        <begin position="190"/>
        <end position="200"/>
    </location>
</feature>
<feature type="compositionally biased region" description="Polar residues" evidence="1">
    <location>
        <begin position="538"/>
        <end position="547"/>
    </location>
</feature>
<feature type="region of interest" description="Disordered" evidence="1">
    <location>
        <begin position="168"/>
        <end position="208"/>
    </location>
</feature>
<feature type="region of interest" description="Disordered" evidence="1">
    <location>
        <begin position="513"/>
        <end position="555"/>
    </location>
</feature>
<proteinExistence type="predicted"/>
<feature type="region of interest" description="Disordered" evidence="1">
    <location>
        <begin position="313"/>
        <end position="497"/>
    </location>
</feature>
<name>A0A812C063_ACAPH</name>
<evidence type="ECO:0000313" key="3">
    <source>
        <dbReference type="Proteomes" id="UP000597762"/>
    </source>
</evidence>